<reference evidence="1" key="3">
    <citation type="submission" date="2020-06" db="EMBL/GenBank/DDBJ databases">
        <authorList>
            <person name="Studholme D.J."/>
        </authorList>
    </citation>
    <scope>NUCLEOTIDE SEQUENCE</scope>
    <source>
        <strain evidence="1">NZFS 2646</strain>
        <strain evidence="2">NZFS 3630</strain>
    </source>
</reference>
<dbReference type="Proteomes" id="UP000792063">
    <property type="component" value="Unassembled WGS sequence"/>
</dbReference>
<dbReference type="Proteomes" id="UP000285883">
    <property type="component" value="Unassembled WGS sequence"/>
</dbReference>
<dbReference type="Proteomes" id="UP000285624">
    <property type="component" value="Unassembled WGS sequence"/>
</dbReference>
<reference evidence="1" key="1">
    <citation type="journal article" date="2015" name="Genom Data">
        <title>Genome sequences of six Phytophthora species associated with forests in New Zealand.</title>
        <authorList>
            <person name="Studholme D.J."/>
            <person name="McDougal R.L."/>
            <person name="Sambles C."/>
            <person name="Hansen E."/>
            <person name="Hardy G."/>
            <person name="Grant M."/>
            <person name="Ganley R.J."/>
            <person name="Williams N.M."/>
        </authorList>
    </citation>
    <scope>NUCLEOTIDE SEQUENCE</scope>
    <source>
        <strain evidence="1">NZFS 2646</strain>
        <strain evidence="2">NZFS 3630</strain>
    </source>
</reference>
<accession>A0A3R7JYY5</accession>
<evidence type="ECO:0000313" key="3">
    <source>
        <dbReference type="EMBL" id="RLN27412.1"/>
    </source>
</evidence>
<dbReference type="EMBL" id="MBDN02000149">
    <property type="protein sequence ID" value="RLN79357.1"/>
    <property type="molecule type" value="Genomic_DNA"/>
</dbReference>
<evidence type="ECO:0000313" key="2">
    <source>
        <dbReference type="EMBL" id="KAG2519841.1"/>
    </source>
</evidence>
<organism evidence="4 5">
    <name type="scientific">Phytophthora kernoviae</name>
    <dbReference type="NCBI Taxonomy" id="325452"/>
    <lineage>
        <taxon>Eukaryota</taxon>
        <taxon>Sar</taxon>
        <taxon>Stramenopiles</taxon>
        <taxon>Oomycota</taxon>
        <taxon>Peronosporomycetes</taxon>
        <taxon>Peronosporales</taxon>
        <taxon>Peronosporaceae</taxon>
        <taxon>Phytophthora</taxon>
    </lineage>
</organism>
<dbReference type="EMBL" id="JPWU03000324">
    <property type="protein sequence ID" value="KAG2519841.1"/>
    <property type="molecule type" value="Genomic_DNA"/>
</dbReference>
<sequence length="156" mass="18034">MAVLESKILLLEKERTHVSTQEKRKRGVKDETSRFSSQLNTQVSLMITELEKVLKENKELHQKLVKCHCIRGSPSRTGVLDSGQKAKKYYLNQIQQLEHEKKLVEHKRREILLVNAKLIQEQKQLQVKNVGLINEVAQLKESVRQQPHLHATRSAG</sequence>
<name>A0A3R7JYY5_9STRA</name>
<proteinExistence type="predicted"/>
<reference evidence="5 6" key="2">
    <citation type="submission" date="2018-07" db="EMBL/GenBank/DDBJ databases">
        <title>Genome sequencing of oomycete isolates from Chile give support for New Zealand origin for Phytophthora kernoviae and make available the first Nothophytophthora sp. genome.</title>
        <authorList>
            <person name="Studholme D.J."/>
            <person name="Sanfuentes E."/>
            <person name="Panda P."/>
            <person name="Hill R."/>
            <person name="Sambles C."/>
            <person name="Grant M."/>
            <person name="Williams N.M."/>
            <person name="Mcdougal R.L."/>
        </authorList>
    </citation>
    <scope>NUCLEOTIDE SEQUENCE [LARGE SCALE GENOMIC DNA]</scope>
    <source>
        <strain evidence="3">Chile2</strain>
        <strain evidence="4">Chile4</strain>
    </source>
</reference>
<keyword evidence="5" id="KW-1185">Reference proteome</keyword>
<dbReference type="EMBL" id="JPWV03000320">
    <property type="protein sequence ID" value="KAG2517267.1"/>
    <property type="molecule type" value="Genomic_DNA"/>
</dbReference>
<dbReference type="EMBL" id="MAYM02001027">
    <property type="protein sequence ID" value="RLN27412.1"/>
    <property type="molecule type" value="Genomic_DNA"/>
</dbReference>
<comment type="caution">
    <text evidence="4">The sequence shown here is derived from an EMBL/GenBank/DDBJ whole genome shotgun (WGS) entry which is preliminary data.</text>
</comment>
<evidence type="ECO:0000313" key="1">
    <source>
        <dbReference type="EMBL" id="KAG2517267.1"/>
    </source>
</evidence>
<gene>
    <name evidence="3" type="ORF">BBI17_005470</name>
    <name evidence="4" type="ORF">BBO99_00005328</name>
    <name evidence="1" type="ORF">JM16_007470</name>
    <name evidence="2" type="ORF">JM18_007425</name>
</gene>
<evidence type="ECO:0000313" key="5">
    <source>
        <dbReference type="Proteomes" id="UP000285624"/>
    </source>
</evidence>
<dbReference type="AlphaFoldDB" id="A0A3R7JYY5"/>
<evidence type="ECO:0000313" key="6">
    <source>
        <dbReference type="Proteomes" id="UP000285883"/>
    </source>
</evidence>
<protein>
    <submittedName>
        <fullName evidence="4">Uncharacterized protein</fullName>
    </submittedName>
</protein>
<dbReference type="Proteomes" id="UP000785171">
    <property type="component" value="Unassembled WGS sequence"/>
</dbReference>
<evidence type="ECO:0000313" key="4">
    <source>
        <dbReference type="EMBL" id="RLN79357.1"/>
    </source>
</evidence>